<dbReference type="PROSITE" id="PS50090">
    <property type="entry name" value="MYB_LIKE"/>
    <property type="match status" value="1"/>
</dbReference>
<evidence type="ECO:0000259" key="2">
    <source>
        <dbReference type="PROSITE" id="PS50090"/>
    </source>
</evidence>
<keyword evidence="4" id="KW-1185">Reference proteome</keyword>
<name>A0A0D3BTZ1_BRAOL</name>
<sequence length="349" mass="39338">MGRIGYSGTRVREPAFETQVSLFPVETCTTQFIPPLSSSSFDFSTIQQNQSVDLLDDPRLRLAVSVHVIDEESLRVCVLRRSDQERGSRDMSRFFNEEEYNFNKDSVELSSSQVPYSGTQAHEASNFAESPAERRQRRNWTPIDDLVLISAWLNTSKDPVVGNEQRCGTFWKRVAAYFAVSPKVAGSEQRESSNCKQRWQKINDIVNKFCGAYEAAKLRNDQKWRELSTSKTHGSAKRRKCDDGAQSTTSNGTETTNGEEDQGATRPPGVKAAKGQRKKKDVADGKKKDLADGKKLYEFEGMCSIKREDLAMKEKLSKMKLLESLIAKPEPLADYEEALKKKLITDLLA</sequence>
<feature type="compositionally biased region" description="Low complexity" evidence="1">
    <location>
        <begin position="247"/>
        <end position="256"/>
    </location>
</feature>
<dbReference type="InterPro" id="IPR001005">
    <property type="entry name" value="SANT/Myb"/>
</dbReference>
<dbReference type="HOGENOM" id="CLU_012390_0_0_1"/>
<reference evidence="3" key="2">
    <citation type="submission" date="2015-03" db="UniProtKB">
        <authorList>
            <consortium name="EnsemblPlants"/>
        </authorList>
    </citation>
    <scope>IDENTIFICATION</scope>
</reference>
<proteinExistence type="predicted"/>
<dbReference type="EnsemblPlants" id="Bo4g065910.1">
    <property type="protein sequence ID" value="Bo4g065910.1"/>
    <property type="gene ID" value="Bo4g065910"/>
</dbReference>
<evidence type="ECO:0000313" key="4">
    <source>
        <dbReference type="Proteomes" id="UP000032141"/>
    </source>
</evidence>
<evidence type="ECO:0000256" key="1">
    <source>
        <dbReference type="SAM" id="MobiDB-lite"/>
    </source>
</evidence>
<dbReference type="AlphaFoldDB" id="A0A0D3BTZ1"/>
<feature type="domain" description="Myb-like" evidence="2">
    <location>
        <begin position="132"/>
        <end position="203"/>
    </location>
</feature>
<dbReference type="Proteomes" id="UP000032141">
    <property type="component" value="Chromosome C4"/>
</dbReference>
<protein>
    <recommendedName>
        <fullName evidence="2">Myb-like domain-containing protein</fullName>
    </recommendedName>
</protein>
<dbReference type="Gramene" id="Bo4g065910.1">
    <property type="protein sequence ID" value="Bo4g065910.1"/>
    <property type="gene ID" value="Bo4g065910"/>
</dbReference>
<dbReference type="PANTHER" id="PTHR45023:SF4">
    <property type="entry name" value="GLYCINE-RICH PROTEIN-RELATED"/>
    <property type="match status" value="1"/>
</dbReference>
<accession>A0A0D3BTZ1</accession>
<reference evidence="3 4" key="1">
    <citation type="journal article" date="2014" name="Genome Biol.">
        <title>Transcriptome and methylome profiling reveals relics of genome dominance in the mesopolyploid Brassica oleracea.</title>
        <authorList>
            <person name="Parkin I.A."/>
            <person name="Koh C."/>
            <person name="Tang H."/>
            <person name="Robinson S.J."/>
            <person name="Kagale S."/>
            <person name="Clarke W.E."/>
            <person name="Town C.D."/>
            <person name="Nixon J."/>
            <person name="Krishnakumar V."/>
            <person name="Bidwell S.L."/>
            <person name="Denoeud F."/>
            <person name="Belcram H."/>
            <person name="Links M.G."/>
            <person name="Just J."/>
            <person name="Clarke C."/>
            <person name="Bender T."/>
            <person name="Huebert T."/>
            <person name="Mason A.S."/>
            <person name="Pires J.C."/>
            <person name="Barker G."/>
            <person name="Moore J."/>
            <person name="Walley P.G."/>
            <person name="Manoli S."/>
            <person name="Batley J."/>
            <person name="Edwards D."/>
            <person name="Nelson M.N."/>
            <person name="Wang X."/>
            <person name="Paterson A.H."/>
            <person name="King G."/>
            <person name="Bancroft I."/>
            <person name="Chalhoub B."/>
            <person name="Sharpe A.G."/>
        </authorList>
    </citation>
    <scope>NUCLEOTIDE SEQUENCE</scope>
    <source>
        <strain evidence="3 4">cv. TO1000</strain>
    </source>
</reference>
<dbReference type="PANTHER" id="PTHR45023">
    <property type="match status" value="1"/>
</dbReference>
<dbReference type="eggNOG" id="ENOG502RRIU">
    <property type="taxonomic scope" value="Eukaryota"/>
</dbReference>
<evidence type="ECO:0000313" key="3">
    <source>
        <dbReference type="EnsemblPlants" id="Bo4g065910.1"/>
    </source>
</evidence>
<organism evidence="3 4">
    <name type="scientific">Brassica oleracea var. oleracea</name>
    <dbReference type="NCBI Taxonomy" id="109376"/>
    <lineage>
        <taxon>Eukaryota</taxon>
        <taxon>Viridiplantae</taxon>
        <taxon>Streptophyta</taxon>
        <taxon>Embryophyta</taxon>
        <taxon>Tracheophyta</taxon>
        <taxon>Spermatophyta</taxon>
        <taxon>Magnoliopsida</taxon>
        <taxon>eudicotyledons</taxon>
        <taxon>Gunneridae</taxon>
        <taxon>Pentapetalae</taxon>
        <taxon>rosids</taxon>
        <taxon>malvids</taxon>
        <taxon>Brassicales</taxon>
        <taxon>Brassicaceae</taxon>
        <taxon>Brassiceae</taxon>
        <taxon>Brassica</taxon>
    </lineage>
</organism>
<feature type="region of interest" description="Disordered" evidence="1">
    <location>
        <begin position="226"/>
        <end position="287"/>
    </location>
</feature>